<evidence type="ECO:0000256" key="1">
    <source>
        <dbReference type="SAM" id="MobiDB-lite"/>
    </source>
</evidence>
<dbReference type="Proteomes" id="UP000027195">
    <property type="component" value="Unassembled WGS sequence"/>
</dbReference>
<evidence type="ECO:0000313" key="2">
    <source>
        <dbReference type="EMBL" id="KDQ05949.1"/>
    </source>
</evidence>
<feature type="region of interest" description="Disordered" evidence="1">
    <location>
        <begin position="135"/>
        <end position="154"/>
    </location>
</feature>
<sequence>MALQYNETFKQYAWRSVHYELRTVNTDSFPVSPNHPRLSQAGPPPVLPNGTHGDMDPLFNSCSYQPDSPWVHYMPSPSMWAPNGLPGYPVPPIFARPSRSTGVLWIAQGDEGEGWFAASPANDLERFYSEGQTHTMSLVNDPSNSPASPTHLRT</sequence>
<protein>
    <submittedName>
        <fullName evidence="2">Uncharacterized protein</fullName>
    </submittedName>
</protein>
<dbReference type="InParanoid" id="A0A067LSD8"/>
<dbReference type="EMBL" id="KL198169">
    <property type="protein sequence ID" value="KDQ05949.1"/>
    <property type="molecule type" value="Genomic_DNA"/>
</dbReference>
<proteinExistence type="predicted"/>
<organism evidence="2 3">
    <name type="scientific">Botryobasidium botryosum (strain FD-172 SS1)</name>
    <dbReference type="NCBI Taxonomy" id="930990"/>
    <lineage>
        <taxon>Eukaryota</taxon>
        <taxon>Fungi</taxon>
        <taxon>Dikarya</taxon>
        <taxon>Basidiomycota</taxon>
        <taxon>Agaricomycotina</taxon>
        <taxon>Agaricomycetes</taxon>
        <taxon>Cantharellales</taxon>
        <taxon>Botryobasidiaceae</taxon>
        <taxon>Botryobasidium</taxon>
    </lineage>
</organism>
<keyword evidence="3" id="KW-1185">Reference proteome</keyword>
<dbReference type="AlphaFoldDB" id="A0A067LSD8"/>
<dbReference type="HOGENOM" id="CLU_1722067_0_0_1"/>
<evidence type="ECO:0000313" key="3">
    <source>
        <dbReference type="Proteomes" id="UP000027195"/>
    </source>
</evidence>
<accession>A0A067LSD8</accession>
<feature type="compositionally biased region" description="Polar residues" evidence="1">
    <location>
        <begin position="135"/>
        <end position="148"/>
    </location>
</feature>
<reference evidence="3" key="1">
    <citation type="journal article" date="2014" name="Proc. Natl. Acad. Sci. U.S.A.">
        <title>Extensive sampling of basidiomycete genomes demonstrates inadequacy of the white-rot/brown-rot paradigm for wood decay fungi.</title>
        <authorList>
            <person name="Riley R."/>
            <person name="Salamov A.A."/>
            <person name="Brown D.W."/>
            <person name="Nagy L.G."/>
            <person name="Floudas D."/>
            <person name="Held B.W."/>
            <person name="Levasseur A."/>
            <person name="Lombard V."/>
            <person name="Morin E."/>
            <person name="Otillar R."/>
            <person name="Lindquist E.A."/>
            <person name="Sun H."/>
            <person name="LaButti K.M."/>
            <person name="Schmutz J."/>
            <person name="Jabbour D."/>
            <person name="Luo H."/>
            <person name="Baker S.E."/>
            <person name="Pisabarro A.G."/>
            <person name="Walton J.D."/>
            <person name="Blanchette R.A."/>
            <person name="Henrissat B."/>
            <person name="Martin F."/>
            <person name="Cullen D."/>
            <person name="Hibbett D.S."/>
            <person name="Grigoriev I.V."/>
        </authorList>
    </citation>
    <scope>NUCLEOTIDE SEQUENCE [LARGE SCALE GENOMIC DNA]</scope>
    <source>
        <strain evidence="3">FD-172 SS1</strain>
    </source>
</reference>
<gene>
    <name evidence="2" type="ORF">BOTBODRAFT_182070</name>
</gene>
<name>A0A067LSD8_BOTB1</name>